<dbReference type="Gene3D" id="3.40.50.720">
    <property type="entry name" value="NAD(P)-binding Rossmann-like Domain"/>
    <property type="match status" value="1"/>
</dbReference>
<evidence type="ECO:0000256" key="1">
    <source>
        <dbReference type="ARBA" id="ARBA00006484"/>
    </source>
</evidence>
<dbReference type="InterPro" id="IPR057326">
    <property type="entry name" value="KR_dom"/>
</dbReference>
<dbReference type="InterPro" id="IPR036291">
    <property type="entry name" value="NAD(P)-bd_dom_sf"/>
</dbReference>
<dbReference type="PANTHER" id="PTHR24321:SF8">
    <property type="entry name" value="ESTRADIOL 17-BETA-DEHYDROGENASE 8-RELATED"/>
    <property type="match status" value="1"/>
</dbReference>
<dbReference type="InterPro" id="IPR002347">
    <property type="entry name" value="SDR_fam"/>
</dbReference>
<name>A0ABT0FC67_9MICO</name>
<evidence type="ECO:0000259" key="4">
    <source>
        <dbReference type="SMART" id="SM00822"/>
    </source>
</evidence>
<evidence type="ECO:0000313" key="6">
    <source>
        <dbReference type="Proteomes" id="UP001300096"/>
    </source>
</evidence>
<dbReference type="EMBL" id="JAHWXN010000001">
    <property type="protein sequence ID" value="MCK2035652.1"/>
    <property type="molecule type" value="Genomic_DNA"/>
</dbReference>
<gene>
    <name evidence="5" type="ORF">KZC51_05835</name>
</gene>
<dbReference type="Proteomes" id="UP001300096">
    <property type="component" value="Unassembled WGS sequence"/>
</dbReference>
<dbReference type="SUPFAM" id="SSF51735">
    <property type="entry name" value="NAD(P)-binding Rossmann-fold domains"/>
    <property type="match status" value="1"/>
</dbReference>
<dbReference type="PANTHER" id="PTHR24321">
    <property type="entry name" value="DEHYDROGENASES, SHORT CHAIN"/>
    <property type="match status" value="1"/>
</dbReference>
<keyword evidence="3" id="KW-0520">NAD</keyword>
<evidence type="ECO:0000313" key="5">
    <source>
        <dbReference type="EMBL" id="MCK2035652.1"/>
    </source>
</evidence>
<sequence length="265" mass="27213">MHASFGDGSVVIVTGAARGLGAAVAQHLAAHAVQVVATDLDDSASEALDRPGIAYRRLDVTDEASWHALAAWLVDTFGELPVKGLVSNAGTTHRARVGEIAVADWQRVLDVNLTGSLRGIQTMSALMTAGSSIVCIGSSAALMGHYPAAYTASKWGLRGLVHAAATELGPRGIRVNVVHPGFIETEMTASAPPTMREAQLELTPLERVGSPADVASVVAFLLSDDAAYVTGAEAPVDGGFTSPAGAKLLSDRIAGRRPSAATPGD</sequence>
<evidence type="ECO:0000256" key="3">
    <source>
        <dbReference type="ARBA" id="ARBA00023027"/>
    </source>
</evidence>
<proteinExistence type="inferred from homology"/>
<keyword evidence="6" id="KW-1185">Reference proteome</keyword>
<feature type="domain" description="Ketoreductase" evidence="4">
    <location>
        <begin position="9"/>
        <end position="158"/>
    </location>
</feature>
<protein>
    <submittedName>
        <fullName evidence="5">SDR family oxidoreductase</fullName>
    </submittedName>
</protein>
<comment type="similarity">
    <text evidence="1">Belongs to the short-chain dehydrogenases/reductases (SDR) family.</text>
</comment>
<accession>A0ABT0FC67</accession>
<organism evidence="5 6">
    <name type="scientific">Microbacterium croceum</name>
    <dbReference type="NCBI Taxonomy" id="2851645"/>
    <lineage>
        <taxon>Bacteria</taxon>
        <taxon>Bacillati</taxon>
        <taxon>Actinomycetota</taxon>
        <taxon>Actinomycetes</taxon>
        <taxon>Micrococcales</taxon>
        <taxon>Microbacteriaceae</taxon>
        <taxon>Microbacterium</taxon>
    </lineage>
</organism>
<dbReference type="RefSeq" id="WP_247629067.1">
    <property type="nucleotide sequence ID" value="NZ_JAHWXN010000001.1"/>
</dbReference>
<dbReference type="SMART" id="SM00822">
    <property type="entry name" value="PKS_KR"/>
    <property type="match status" value="1"/>
</dbReference>
<dbReference type="PRINTS" id="PR00081">
    <property type="entry name" value="GDHRDH"/>
</dbReference>
<reference evidence="5 6" key="1">
    <citation type="submission" date="2021-06" db="EMBL/GenBank/DDBJ databases">
        <title>Genome-based taxonomic framework of Microbacterium strains isolated from marine environment, the description of four new species and reclassification of four preexisting species.</title>
        <authorList>
            <person name="Lee S.D."/>
            <person name="Kim S.-M."/>
            <person name="Byeon Y.-S."/>
            <person name="Yang H.L."/>
            <person name="Kim I.S."/>
        </authorList>
    </citation>
    <scope>NUCLEOTIDE SEQUENCE [LARGE SCALE GENOMIC DNA]</scope>
    <source>
        <strain evidence="5 6">SSW1-49</strain>
    </source>
</reference>
<comment type="caution">
    <text evidence="5">The sequence shown here is derived from an EMBL/GenBank/DDBJ whole genome shotgun (WGS) entry which is preliminary data.</text>
</comment>
<dbReference type="Pfam" id="PF13561">
    <property type="entry name" value="adh_short_C2"/>
    <property type="match status" value="1"/>
</dbReference>
<evidence type="ECO:0000256" key="2">
    <source>
        <dbReference type="ARBA" id="ARBA00023002"/>
    </source>
</evidence>
<keyword evidence="2" id="KW-0560">Oxidoreductase</keyword>